<dbReference type="Proteomes" id="UP000188320">
    <property type="component" value="Unassembled WGS sequence"/>
</dbReference>
<dbReference type="PROSITE" id="PS50245">
    <property type="entry name" value="CAP_GLY_2"/>
    <property type="match status" value="1"/>
</dbReference>
<dbReference type="GO" id="GO:0051010">
    <property type="term" value="F:microtubule plus-end binding"/>
    <property type="evidence" value="ECO:0007669"/>
    <property type="project" value="TreeGrafter"/>
</dbReference>
<dbReference type="EMBL" id="LSSK01000519">
    <property type="protein sequence ID" value="OMH83065.1"/>
    <property type="molecule type" value="Genomic_DNA"/>
</dbReference>
<proteinExistence type="inferred from homology"/>
<dbReference type="Pfam" id="PF01302">
    <property type="entry name" value="CAP_GLY"/>
    <property type="match status" value="1"/>
</dbReference>
<evidence type="ECO:0000256" key="1">
    <source>
        <dbReference type="ARBA" id="ARBA00004496"/>
    </source>
</evidence>
<sequence>MIVDFNDLDAVKKYEMPDETYEKRKDSLLSFKKQNRLGRFSTDKDTQSNEDLHFTPGTPQYEHMLTLKLDHRCQVEFQKEGELARRGTIRFLGKTDFASGAWVGVEFDEPLGRNDGSVNGIRYFTCVPSYGSFVKPEFVTCGDFPEELDFSDEEL</sequence>
<gene>
    <name evidence="7" type="ORF">AX774_g1958</name>
    <name evidence="6" type="ORF">AX774_g3435</name>
</gene>
<name>A0A1R1PU88_ZANCU</name>
<dbReference type="EMBL" id="LSSK01000184">
    <property type="protein sequence ID" value="OMH84514.1"/>
    <property type="molecule type" value="Genomic_DNA"/>
</dbReference>
<evidence type="ECO:0000313" key="8">
    <source>
        <dbReference type="Proteomes" id="UP000188320"/>
    </source>
</evidence>
<evidence type="ECO:0000313" key="6">
    <source>
        <dbReference type="EMBL" id="OMH83065.1"/>
    </source>
</evidence>
<reference evidence="8" key="2">
    <citation type="submission" date="2017-01" db="EMBL/GenBank/DDBJ databases">
        <authorList>
            <person name="Wang Y."/>
            <person name="White M."/>
            <person name="Kvist S."/>
            <person name="Moncalvo J.-M."/>
        </authorList>
    </citation>
    <scope>NUCLEOTIDE SEQUENCE [LARGE SCALE GENOMIC DNA]</scope>
    <source>
        <strain evidence="8">COL-18-3</strain>
    </source>
</reference>
<evidence type="ECO:0000259" key="5">
    <source>
        <dbReference type="PROSITE" id="PS50245"/>
    </source>
</evidence>
<feature type="domain" description="CAP-Gly" evidence="5">
    <location>
        <begin position="93"/>
        <end position="135"/>
    </location>
</feature>
<dbReference type="FunFam" id="2.30.30.190:FF:000013">
    <property type="entry name" value="Tubulin-folding cofactor B"/>
    <property type="match status" value="1"/>
</dbReference>
<keyword evidence="2" id="KW-0963">Cytoplasm</keyword>
<dbReference type="SUPFAM" id="SSF74924">
    <property type="entry name" value="Cap-Gly domain"/>
    <property type="match status" value="1"/>
</dbReference>
<organism evidence="7 8">
    <name type="scientific">Zancudomyces culisetae</name>
    <name type="common">Gut fungus</name>
    <name type="synonym">Smittium culisetae</name>
    <dbReference type="NCBI Taxonomy" id="1213189"/>
    <lineage>
        <taxon>Eukaryota</taxon>
        <taxon>Fungi</taxon>
        <taxon>Fungi incertae sedis</taxon>
        <taxon>Zoopagomycota</taxon>
        <taxon>Kickxellomycotina</taxon>
        <taxon>Harpellomycetes</taxon>
        <taxon>Harpellales</taxon>
        <taxon>Legeriomycetaceae</taxon>
        <taxon>Zancudomyces</taxon>
    </lineage>
</organism>
<dbReference type="OrthoDB" id="2130750at2759"/>
<dbReference type="InterPro" id="IPR036859">
    <property type="entry name" value="CAP-Gly_dom_sf"/>
</dbReference>
<dbReference type="PANTHER" id="PTHR18916">
    <property type="entry name" value="DYNACTIN 1-RELATED MICROTUBULE-BINDING"/>
    <property type="match status" value="1"/>
</dbReference>
<comment type="subcellular location">
    <subcellularLocation>
        <location evidence="1">Cytoplasm</location>
    </subcellularLocation>
</comment>
<evidence type="ECO:0000256" key="4">
    <source>
        <dbReference type="ARBA" id="ARBA00025779"/>
    </source>
</evidence>
<keyword evidence="3" id="KW-0143">Chaperone</keyword>
<dbReference type="PANTHER" id="PTHR18916:SF85">
    <property type="entry name" value="TUBULIN-FOLDING COFACTOR B"/>
    <property type="match status" value="1"/>
</dbReference>
<reference evidence="7" key="1">
    <citation type="submission" date="2017-01" db="EMBL/GenBank/DDBJ databases">
        <authorList>
            <person name="Mah S.A."/>
            <person name="Swanson W.J."/>
            <person name="Moy G.W."/>
            <person name="Vacquier V.D."/>
        </authorList>
    </citation>
    <scope>NUCLEOTIDE SEQUENCE [LARGE SCALE GENOMIC DNA]</scope>
    <source>
        <strain evidence="7">COL-18-3</strain>
    </source>
</reference>
<evidence type="ECO:0000256" key="3">
    <source>
        <dbReference type="ARBA" id="ARBA00023186"/>
    </source>
</evidence>
<dbReference type="SMART" id="SM01052">
    <property type="entry name" value="CAP_GLY"/>
    <property type="match status" value="1"/>
</dbReference>
<dbReference type="GO" id="GO:0031122">
    <property type="term" value="P:cytoplasmic microtubule organization"/>
    <property type="evidence" value="ECO:0007669"/>
    <property type="project" value="TreeGrafter"/>
</dbReference>
<dbReference type="Gene3D" id="2.30.30.190">
    <property type="entry name" value="CAP Gly-rich-like domain"/>
    <property type="match status" value="1"/>
</dbReference>
<comment type="caution">
    <text evidence="7">The sequence shown here is derived from an EMBL/GenBank/DDBJ whole genome shotgun (WGS) entry which is preliminary data.</text>
</comment>
<evidence type="ECO:0000313" key="7">
    <source>
        <dbReference type="EMBL" id="OMH84514.1"/>
    </source>
</evidence>
<evidence type="ECO:0000256" key="2">
    <source>
        <dbReference type="ARBA" id="ARBA00022490"/>
    </source>
</evidence>
<comment type="similarity">
    <text evidence="4">Belongs to the TBCB family.</text>
</comment>
<dbReference type="GO" id="GO:0005938">
    <property type="term" value="C:cell cortex"/>
    <property type="evidence" value="ECO:0007669"/>
    <property type="project" value="TreeGrafter"/>
</dbReference>
<dbReference type="GO" id="GO:0035371">
    <property type="term" value="C:microtubule plus-end"/>
    <property type="evidence" value="ECO:0007669"/>
    <property type="project" value="TreeGrafter"/>
</dbReference>
<protein>
    <submittedName>
        <fullName evidence="7">Tubulin-folding cofactor B</fullName>
    </submittedName>
</protein>
<accession>A0A1R1PU88</accession>
<keyword evidence="8" id="KW-1185">Reference proteome</keyword>
<dbReference type="GO" id="GO:0005634">
    <property type="term" value="C:nucleus"/>
    <property type="evidence" value="ECO:0007669"/>
    <property type="project" value="TreeGrafter"/>
</dbReference>
<dbReference type="AlphaFoldDB" id="A0A1R1PU88"/>
<dbReference type="GO" id="GO:0005829">
    <property type="term" value="C:cytosol"/>
    <property type="evidence" value="ECO:0007669"/>
    <property type="project" value="UniProtKB-ARBA"/>
</dbReference>
<dbReference type="InterPro" id="IPR000938">
    <property type="entry name" value="CAP-Gly_domain"/>
</dbReference>